<dbReference type="PROSITE" id="PS51171">
    <property type="entry name" value="PREPHENATE_DEHYDR_3"/>
    <property type="match status" value="1"/>
</dbReference>
<dbReference type="InterPro" id="IPR002912">
    <property type="entry name" value="ACT_dom"/>
</dbReference>
<dbReference type="Gene3D" id="3.40.190.10">
    <property type="entry name" value="Periplasmic binding protein-like II"/>
    <property type="match status" value="2"/>
</dbReference>
<dbReference type="FunCoup" id="A0A1Y2EEI4">
    <property type="interactions" value="120"/>
</dbReference>
<dbReference type="EMBL" id="MCFJ01000002">
    <property type="protein sequence ID" value="ORY69969.1"/>
    <property type="molecule type" value="Genomic_DNA"/>
</dbReference>
<comment type="catalytic activity">
    <reaction evidence="7">
        <text>prephenate + H(+) = 3-phenylpyruvate + CO2 + H2O</text>
        <dbReference type="Rhea" id="RHEA:21648"/>
        <dbReference type="ChEBI" id="CHEBI:15377"/>
        <dbReference type="ChEBI" id="CHEBI:15378"/>
        <dbReference type="ChEBI" id="CHEBI:16526"/>
        <dbReference type="ChEBI" id="CHEBI:18005"/>
        <dbReference type="ChEBI" id="CHEBI:29934"/>
        <dbReference type="EC" id="4.2.1.51"/>
    </reaction>
</comment>
<comment type="caution">
    <text evidence="11">The sequence shown here is derived from an EMBL/GenBank/DDBJ whole genome shotgun (WGS) entry which is preliminary data.</text>
</comment>
<accession>A0A1Y2EEI4</accession>
<dbReference type="Gene3D" id="3.30.70.260">
    <property type="match status" value="1"/>
</dbReference>
<evidence type="ECO:0000313" key="11">
    <source>
        <dbReference type="EMBL" id="ORY69969.1"/>
    </source>
</evidence>
<evidence type="ECO:0000259" key="9">
    <source>
        <dbReference type="PROSITE" id="PS51171"/>
    </source>
</evidence>
<sequence length="364" mass="39320">MGTSIAVDGSDDTGAKKPVVCFLGPMSSYTHQAALQSFSKDDVELMPVSTIKDVFETTQAGAADYGVVPIENSTHGSVVFTLDLFAECEKLYPDLSVCAEVYLKVHHCLLGYLPPPAAASLPTTTTPTASSLLVSGQCTPTPSHPQPIHPRAQPLVSLAHIKRIYSHPQAFGQCRKFFETYLRGADTVDVSSTSRAAELAASDPSGESAAVSSALAATETGLEFLGRNIEDRDDNETRFFVLWRDEGALVKGRGQQQSIKSSSGAKSQDNHASGATKSLVSFTVPHRAPGALADVLECFRKGGLDLTSINSRPSLIAPFQYIFFVEFEGHKLEDPQGRVKDVLENVGNVAESWRWLGSWENMRR</sequence>
<dbReference type="FunFam" id="3.40.190.10:FF:000034">
    <property type="entry name" value="Chorismate mutase/prephenate dehydratase"/>
    <property type="match status" value="1"/>
</dbReference>
<dbReference type="Proteomes" id="UP000193689">
    <property type="component" value="Unassembled WGS sequence"/>
</dbReference>
<dbReference type="InterPro" id="IPR008242">
    <property type="entry name" value="Chor_mutase/pphenate_deHydtase"/>
</dbReference>
<dbReference type="CDD" id="cd13532">
    <property type="entry name" value="PBP2_PDT_like"/>
    <property type="match status" value="1"/>
</dbReference>
<evidence type="ECO:0000313" key="12">
    <source>
        <dbReference type="Proteomes" id="UP000193689"/>
    </source>
</evidence>
<dbReference type="OrthoDB" id="983542at2759"/>
<dbReference type="AlphaFoldDB" id="A0A1Y2EEI4"/>
<dbReference type="GO" id="GO:0004664">
    <property type="term" value="F:prephenate dehydratase activity"/>
    <property type="evidence" value="ECO:0007669"/>
    <property type="project" value="UniProtKB-EC"/>
</dbReference>
<evidence type="ECO:0000256" key="6">
    <source>
        <dbReference type="ARBA" id="ARBA00023239"/>
    </source>
</evidence>
<keyword evidence="4" id="KW-0057">Aromatic amino acid biosynthesis</keyword>
<evidence type="ECO:0000256" key="8">
    <source>
        <dbReference type="SAM" id="MobiDB-lite"/>
    </source>
</evidence>
<reference evidence="11 12" key="1">
    <citation type="submission" date="2016-07" db="EMBL/GenBank/DDBJ databases">
        <title>Pervasive Adenine N6-methylation of Active Genes in Fungi.</title>
        <authorList>
            <consortium name="DOE Joint Genome Institute"/>
            <person name="Mondo S.J."/>
            <person name="Dannebaum R.O."/>
            <person name="Kuo R.C."/>
            <person name="Labutti K."/>
            <person name="Haridas S."/>
            <person name="Kuo A."/>
            <person name="Salamov A."/>
            <person name="Ahrendt S.R."/>
            <person name="Lipzen A."/>
            <person name="Sullivan W."/>
            <person name="Andreopoulos W.B."/>
            <person name="Clum A."/>
            <person name="Lindquist E."/>
            <person name="Daum C."/>
            <person name="Ramamoorthy G.K."/>
            <person name="Gryganskyi A."/>
            <person name="Culley D."/>
            <person name="Magnuson J.K."/>
            <person name="James T.Y."/>
            <person name="O'Malley M.A."/>
            <person name="Stajich J.E."/>
            <person name="Spatafora J.W."/>
            <person name="Visel A."/>
            <person name="Grigoriev I.V."/>
        </authorList>
    </citation>
    <scope>NUCLEOTIDE SEQUENCE [LARGE SCALE GENOMIC DNA]</scope>
    <source>
        <strain evidence="11 12">CBS 129021</strain>
    </source>
</reference>
<dbReference type="SUPFAM" id="SSF53850">
    <property type="entry name" value="Periplasmic binding protein-like II"/>
    <property type="match status" value="1"/>
</dbReference>
<dbReference type="RefSeq" id="XP_040719919.1">
    <property type="nucleotide sequence ID" value="XM_040857973.1"/>
</dbReference>
<dbReference type="GO" id="GO:0005737">
    <property type="term" value="C:cytoplasm"/>
    <property type="evidence" value="ECO:0007669"/>
    <property type="project" value="TreeGrafter"/>
</dbReference>
<dbReference type="InParanoid" id="A0A1Y2EEI4"/>
<keyword evidence="5" id="KW-0584">Phenylalanine biosynthesis</keyword>
<keyword evidence="6" id="KW-0456">Lyase</keyword>
<dbReference type="PANTHER" id="PTHR21022">
    <property type="entry name" value="PREPHENATE DEHYDRATASE P PROTEIN"/>
    <property type="match status" value="1"/>
</dbReference>
<dbReference type="GO" id="GO:0009094">
    <property type="term" value="P:L-phenylalanine biosynthetic process"/>
    <property type="evidence" value="ECO:0007669"/>
    <property type="project" value="UniProtKB-UniPathway"/>
</dbReference>
<evidence type="ECO:0000256" key="5">
    <source>
        <dbReference type="ARBA" id="ARBA00023222"/>
    </source>
</evidence>
<dbReference type="PANTHER" id="PTHR21022:SF19">
    <property type="entry name" value="PREPHENATE DEHYDRATASE-RELATED"/>
    <property type="match status" value="1"/>
</dbReference>
<keyword evidence="12" id="KW-1185">Reference proteome</keyword>
<organism evidence="11 12">
    <name type="scientific">Pseudomassariella vexata</name>
    <dbReference type="NCBI Taxonomy" id="1141098"/>
    <lineage>
        <taxon>Eukaryota</taxon>
        <taxon>Fungi</taxon>
        <taxon>Dikarya</taxon>
        <taxon>Ascomycota</taxon>
        <taxon>Pezizomycotina</taxon>
        <taxon>Sordariomycetes</taxon>
        <taxon>Xylariomycetidae</taxon>
        <taxon>Amphisphaeriales</taxon>
        <taxon>Pseudomassariaceae</taxon>
        <taxon>Pseudomassariella</taxon>
    </lineage>
</organism>
<name>A0A1Y2EEI4_9PEZI</name>
<evidence type="ECO:0000259" key="10">
    <source>
        <dbReference type="PROSITE" id="PS51671"/>
    </source>
</evidence>
<dbReference type="SUPFAM" id="SSF55021">
    <property type="entry name" value="ACT-like"/>
    <property type="match status" value="1"/>
</dbReference>
<feature type="domain" description="ACT" evidence="10">
    <location>
        <begin position="280"/>
        <end position="358"/>
    </location>
</feature>
<keyword evidence="3" id="KW-0028">Amino-acid biosynthesis</keyword>
<feature type="compositionally biased region" description="Polar residues" evidence="8">
    <location>
        <begin position="254"/>
        <end position="272"/>
    </location>
</feature>
<protein>
    <recommendedName>
        <fullName evidence="2">prephenate dehydratase</fullName>
        <ecNumber evidence="2">4.2.1.51</ecNumber>
    </recommendedName>
</protein>
<dbReference type="InterPro" id="IPR001086">
    <property type="entry name" value="Preph_deHydtase"/>
</dbReference>
<dbReference type="UniPathway" id="UPA00121">
    <property type="reaction ID" value="UER00345"/>
</dbReference>
<dbReference type="GeneID" id="63774185"/>
<dbReference type="STRING" id="1141098.A0A1Y2EEI4"/>
<dbReference type="EC" id="4.2.1.51" evidence="2"/>
<dbReference type="InterPro" id="IPR045865">
    <property type="entry name" value="ACT-like_dom_sf"/>
</dbReference>
<comment type="pathway">
    <text evidence="1">Amino-acid biosynthesis; L-phenylalanine biosynthesis; phenylpyruvate from prephenate: step 1/1.</text>
</comment>
<feature type="domain" description="Prephenate dehydratase" evidence="9">
    <location>
        <begin position="19"/>
        <end position="244"/>
    </location>
</feature>
<dbReference type="PIRSF" id="PIRSF001500">
    <property type="entry name" value="Chor_mut_pdt_Ppr"/>
    <property type="match status" value="1"/>
</dbReference>
<dbReference type="CDD" id="cd04905">
    <property type="entry name" value="ACT_CM-PDT"/>
    <property type="match status" value="1"/>
</dbReference>
<proteinExistence type="predicted"/>
<evidence type="ECO:0000256" key="3">
    <source>
        <dbReference type="ARBA" id="ARBA00022605"/>
    </source>
</evidence>
<evidence type="ECO:0000256" key="4">
    <source>
        <dbReference type="ARBA" id="ARBA00023141"/>
    </source>
</evidence>
<feature type="region of interest" description="Disordered" evidence="8">
    <location>
        <begin position="253"/>
        <end position="272"/>
    </location>
</feature>
<evidence type="ECO:0000256" key="2">
    <source>
        <dbReference type="ARBA" id="ARBA00013147"/>
    </source>
</evidence>
<dbReference type="Pfam" id="PF00800">
    <property type="entry name" value="PDT"/>
    <property type="match status" value="2"/>
</dbReference>
<evidence type="ECO:0000256" key="7">
    <source>
        <dbReference type="ARBA" id="ARBA00047848"/>
    </source>
</evidence>
<dbReference type="PROSITE" id="PS51671">
    <property type="entry name" value="ACT"/>
    <property type="match status" value="1"/>
</dbReference>
<gene>
    <name evidence="11" type="ORF">BCR38DRAFT_405623</name>
</gene>
<evidence type="ECO:0000256" key="1">
    <source>
        <dbReference type="ARBA" id="ARBA00004741"/>
    </source>
</evidence>